<keyword evidence="1" id="KW-0344">Guanine-nucleotide releasing factor</keyword>
<dbReference type="AlphaFoldDB" id="A0A1M6F9M1"/>
<keyword evidence="3" id="KW-0677">Repeat</keyword>
<dbReference type="OrthoDB" id="1283628at2"/>
<dbReference type="Pfam" id="PF25390">
    <property type="entry name" value="WD40_RLD"/>
    <property type="match status" value="1"/>
</dbReference>
<dbReference type="SUPFAM" id="SSF49265">
    <property type="entry name" value="Fibronectin type III"/>
    <property type="match status" value="2"/>
</dbReference>
<dbReference type="Pfam" id="PF18962">
    <property type="entry name" value="Por_Secre_tail"/>
    <property type="match status" value="1"/>
</dbReference>
<reference evidence="7" key="1">
    <citation type="submission" date="2016-11" db="EMBL/GenBank/DDBJ databases">
        <authorList>
            <person name="Varghese N."/>
            <person name="Submissions S."/>
        </authorList>
    </citation>
    <scope>NUCLEOTIDE SEQUENCE [LARGE SCALE GENOMIC DNA]</scope>
    <source>
        <strain evidence="7">DSM 22807</strain>
    </source>
</reference>
<dbReference type="RefSeq" id="WP_084656841.1">
    <property type="nucleotide sequence ID" value="NZ_FQZH01000001.1"/>
</dbReference>
<dbReference type="InterPro" id="IPR036116">
    <property type="entry name" value="FN3_sf"/>
</dbReference>
<sequence length="876" mass="93830">MKRTITLFCLLAFLCFIPNAVAQCTTAPNGIFPSNAFTPSCNGNYETITNQGWTGEYSNVNVIANKQYSFSSSVTTDYITITNDSGTVVYASGTQPVMWDSGSTTGVIRYYLHSNASCGSEQVNRSRYIRCADASNCAPPSNLVVSNITSNSCKMTWTAASPVPSTNYDIYIVTTNSAPNANSTPTLFTTTNLTTTLYLNIAAGTTYYYWIRSNCGATTGMWVSGGSFTSPAALTCNGAIYGLYPNATFTPACTGSTEQIVADAYAGEYSNVNVLSNKEYTFTSSVSTDYITITNADGTVVLASGQTPLVWDSIATSGVIRYFLHSNANCGTQETNRVRSIKCQDSTPPCNPPGQFWADNITATTAVLNWTSVTPTPDTYLYLYNTEPTIGGIDGNTTSTSTNIDNLSPNTDYHWWVASVCGNDQTQWVYCGSFTTLSNASGCWETISAGYTHSVGIKTDGTLWAWGDNGYGQLGDGTTIAKSSPTQIGTANNWQSVSASGGFTLAIKADGTLWAWGNNTFGQLGDGTTTNKITPTQIGTSTNWIRVATGEGFVLAIRDNGALWAWGNNNFGQLGDGTTVNKIVPTQIGTDTSWLKIAAGNGFSLATKMNGTLWTWGNNSDGQLGNGTTNNAIVPTQIGTDNDWADVAAGYNHSVGKKLNGLLLTWGNNTYGQLGDGTNVNRLAPVSVFDQVENIDAGWNYTVGTITTYGNMFYTGQNNFGQLGDGTTNNSNFISVTNSNNHKLISAGAYHTFSLNNDDSLSACGLNGQGRLGDGTTNNSSNLILLECPTNTLSNENFDSVLKVNIYPNPVNNILNVDFIGDFAIVSVYNMIGQEVLIKKFEKNERSIDVSNLLPGTYFVRVMINDAIKTIKLIKQ</sequence>
<dbReference type="PRINTS" id="PR00633">
    <property type="entry name" value="RCCNDNSATION"/>
</dbReference>
<name>A0A1M6F9M1_9FLAO</name>
<dbReference type="CDD" id="cd00063">
    <property type="entry name" value="FN3"/>
    <property type="match status" value="2"/>
</dbReference>
<dbReference type="SMART" id="SM00060">
    <property type="entry name" value="FN3"/>
    <property type="match status" value="2"/>
</dbReference>
<dbReference type="InterPro" id="IPR026444">
    <property type="entry name" value="Secre_tail"/>
</dbReference>
<organism evidence="6 7">
    <name type="scientific">Flavobacterium haoranii</name>
    <dbReference type="NCBI Taxonomy" id="683124"/>
    <lineage>
        <taxon>Bacteria</taxon>
        <taxon>Pseudomonadati</taxon>
        <taxon>Bacteroidota</taxon>
        <taxon>Flavobacteriia</taxon>
        <taxon>Flavobacteriales</taxon>
        <taxon>Flavobacteriaceae</taxon>
        <taxon>Flavobacterium</taxon>
    </lineage>
</organism>
<gene>
    <name evidence="6" type="ORF">SAMN05444337_1164</name>
</gene>
<dbReference type="NCBIfam" id="TIGR04183">
    <property type="entry name" value="Por_Secre_tail"/>
    <property type="match status" value="1"/>
</dbReference>
<dbReference type="InterPro" id="IPR013783">
    <property type="entry name" value="Ig-like_fold"/>
</dbReference>
<feature type="domain" description="Fibronectin type-III" evidence="5">
    <location>
        <begin position="139"/>
        <end position="233"/>
    </location>
</feature>
<proteinExistence type="predicted"/>
<dbReference type="PROSITE" id="PS50853">
    <property type="entry name" value="FN3"/>
    <property type="match status" value="2"/>
</dbReference>
<dbReference type="STRING" id="683124.SAMN05444337_1164"/>
<dbReference type="Pfam" id="PF00041">
    <property type="entry name" value="fn3"/>
    <property type="match status" value="2"/>
</dbReference>
<dbReference type="InterPro" id="IPR058923">
    <property type="entry name" value="RCC1-like_dom"/>
</dbReference>
<dbReference type="GO" id="GO:0005737">
    <property type="term" value="C:cytoplasm"/>
    <property type="evidence" value="ECO:0007669"/>
    <property type="project" value="TreeGrafter"/>
</dbReference>
<keyword evidence="7" id="KW-1185">Reference proteome</keyword>
<dbReference type="InterPro" id="IPR003961">
    <property type="entry name" value="FN3_dom"/>
</dbReference>
<evidence type="ECO:0000256" key="1">
    <source>
        <dbReference type="ARBA" id="ARBA00022658"/>
    </source>
</evidence>
<evidence type="ECO:0000256" key="4">
    <source>
        <dbReference type="SAM" id="SignalP"/>
    </source>
</evidence>
<evidence type="ECO:0000259" key="5">
    <source>
        <dbReference type="PROSITE" id="PS50853"/>
    </source>
</evidence>
<evidence type="ECO:0000313" key="7">
    <source>
        <dbReference type="Proteomes" id="UP000184232"/>
    </source>
</evidence>
<dbReference type="EMBL" id="FQZH01000001">
    <property type="protein sequence ID" value="SHI94375.1"/>
    <property type="molecule type" value="Genomic_DNA"/>
</dbReference>
<feature type="signal peptide" evidence="4">
    <location>
        <begin position="1"/>
        <end position="22"/>
    </location>
</feature>
<dbReference type="PROSITE" id="PS50012">
    <property type="entry name" value="RCC1_3"/>
    <property type="match status" value="6"/>
</dbReference>
<dbReference type="PANTHER" id="PTHR45982:SF1">
    <property type="entry name" value="REGULATOR OF CHROMOSOME CONDENSATION"/>
    <property type="match status" value="1"/>
</dbReference>
<feature type="domain" description="Fibronectin type-III" evidence="5">
    <location>
        <begin position="352"/>
        <end position="439"/>
    </location>
</feature>
<dbReference type="Gene3D" id="2.60.40.10">
    <property type="entry name" value="Immunoglobulins"/>
    <property type="match status" value="1"/>
</dbReference>
<evidence type="ECO:0000313" key="6">
    <source>
        <dbReference type="EMBL" id="SHI94375.1"/>
    </source>
</evidence>
<dbReference type="InterPro" id="IPR000408">
    <property type="entry name" value="Reg_chr_condens"/>
</dbReference>
<feature type="chain" id="PRO_5012657924" evidence="4">
    <location>
        <begin position="23"/>
        <end position="876"/>
    </location>
</feature>
<protein>
    <submittedName>
        <fullName evidence="6">Por secretion system C-terminal sorting domain-containing protein</fullName>
    </submittedName>
</protein>
<dbReference type="InterPro" id="IPR051553">
    <property type="entry name" value="Ran_GTPase-activating"/>
</dbReference>
<keyword evidence="2 4" id="KW-0732">Signal</keyword>
<dbReference type="GO" id="GO:0005085">
    <property type="term" value="F:guanyl-nucleotide exchange factor activity"/>
    <property type="evidence" value="ECO:0007669"/>
    <property type="project" value="TreeGrafter"/>
</dbReference>
<evidence type="ECO:0000256" key="3">
    <source>
        <dbReference type="ARBA" id="ARBA00022737"/>
    </source>
</evidence>
<dbReference type="PANTHER" id="PTHR45982">
    <property type="entry name" value="REGULATOR OF CHROMOSOME CONDENSATION"/>
    <property type="match status" value="1"/>
</dbReference>
<dbReference type="SUPFAM" id="SSF50985">
    <property type="entry name" value="RCC1/BLIP-II"/>
    <property type="match status" value="1"/>
</dbReference>
<dbReference type="Pfam" id="PF13540">
    <property type="entry name" value="RCC1_2"/>
    <property type="match status" value="1"/>
</dbReference>
<dbReference type="Gene3D" id="2.130.10.30">
    <property type="entry name" value="Regulator of chromosome condensation 1/beta-lactamase-inhibitor protein II"/>
    <property type="match status" value="2"/>
</dbReference>
<dbReference type="Proteomes" id="UP000184232">
    <property type="component" value="Unassembled WGS sequence"/>
</dbReference>
<dbReference type="InterPro" id="IPR009091">
    <property type="entry name" value="RCC1/BLIP-II"/>
</dbReference>
<evidence type="ECO:0000256" key="2">
    <source>
        <dbReference type="ARBA" id="ARBA00022729"/>
    </source>
</evidence>
<accession>A0A1M6F9M1</accession>